<dbReference type="GO" id="GO:0051225">
    <property type="term" value="P:spindle assembly"/>
    <property type="evidence" value="ECO:0007669"/>
    <property type="project" value="InterPro"/>
</dbReference>
<gene>
    <name evidence="1" type="ORF">PLBR_LOCUS3633</name>
</gene>
<name>A0A3P3Y8B2_PLABS</name>
<organism evidence="1 2">
    <name type="scientific">Plasmodiophora brassicae</name>
    <name type="common">Clubroot disease agent</name>
    <dbReference type="NCBI Taxonomy" id="37360"/>
    <lineage>
        <taxon>Eukaryota</taxon>
        <taxon>Sar</taxon>
        <taxon>Rhizaria</taxon>
        <taxon>Endomyxa</taxon>
        <taxon>Phytomyxea</taxon>
        <taxon>Plasmodiophorida</taxon>
        <taxon>Plasmodiophoridae</taxon>
        <taxon>Plasmodiophora</taxon>
    </lineage>
</organism>
<sequence>MIKMALPPGAAGAANPWCPGPGAGAHPIQALLDEYRLEAPPGDDAPACVRVGERVLESVRLSARHHQLTVEAERRRQYASLSETIDEKVISSRADAIVDLANYCRHLLAHRQALRACLGRVVTGDAICLEHKYHDAMRAFLMSVARFSVADLGAALSWAIEPNDPALDKVDEALGRIREAASSCDRLFDALSRVRSALIEYAALTTGRIA</sequence>
<dbReference type="GO" id="GO:0031023">
    <property type="term" value="P:microtubule organizing center organization"/>
    <property type="evidence" value="ECO:0007669"/>
    <property type="project" value="InterPro"/>
</dbReference>
<protein>
    <submittedName>
        <fullName evidence="1">Uncharacterized protein</fullName>
    </submittedName>
</protein>
<evidence type="ECO:0000313" key="2">
    <source>
        <dbReference type="Proteomes" id="UP000290189"/>
    </source>
</evidence>
<dbReference type="Pfam" id="PF15003">
    <property type="entry name" value="HAUS2"/>
    <property type="match status" value="1"/>
</dbReference>
<accession>A0A3P3Y8B2</accession>
<keyword evidence="1" id="KW-0496">Mitochondrion</keyword>
<dbReference type="AlphaFoldDB" id="A0A3P3Y8B2"/>
<evidence type="ECO:0000313" key="1">
    <source>
        <dbReference type="EMBL" id="SPQ96418.1"/>
    </source>
</evidence>
<proteinExistence type="predicted"/>
<dbReference type="EMBL" id="OVEO01000005">
    <property type="protein sequence ID" value="SPQ96418.1"/>
    <property type="molecule type" value="Genomic_DNA"/>
</dbReference>
<dbReference type="InterPro" id="IPR028346">
    <property type="entry name" value="HAUS2"/>
</dbReference>
<geneLocation type="mitochondrion" evidence="1"/>
<dbReference type="Proteomes" id="UP000290189">
    <property type="component" value="Unassembled WGS sequence"/>
</dbReference>
<reference evidence="1 2" key="1">
    <citation type="submission" date="2018-03" db="EMBL/GenBank/DDBJ databases">
        <authorList>
            <person name="Fogelqvist J."/>
        </authorList>
    </citation>
    <scope>NUCLEOTIDE SEQUENCE [LARGE SCALE GENOMIC DNA]</scope>
</reference>